<name>A0A1G1WVG0_9BACT</name>
<evidence type="ECO:0000313" key="11">
    <source>
        <dbReference type="Proteomes" id="UP000179279"/>
    </source>
</evidence>
<keyword evidence="6 8" id="KW-0012">Acyltransferase</keyword>
<evidence type="ECO:0000256" key="6">
    <source>
        <dbReference type="ARBA" id="ARBA00023315"/>
    </source>
</evidence>
<evidence type="ECO:0000259" key="9">
    <source>
        <dbReference type="Pfam" id="PF00814"/>
    </source>
</evidence>
<keyword evidence="3 8" id="KW-0819">tRNA processing</keyword>
<evidence type="ECO:0000256" key="4">
    <source>
        <dbReference type="ARBA" id="ARBA00022723"/>
    </source>
</evidence>
<comment type="function">
    <text evidence="8">Required for the formation of a threonylcarbamoyl group on adenosine at position 37 (t(6)A37) in tRNAs that read codons beginning with adenine. Is involved in the transfer of the threonylcarbamoyl moiety of threonylcarbamoyl-AMP (TC-AMP) to the N6 group of A37, together with TsaE and TsaB. TsaD likely plays a direct catalytic role in this reaction.</text>
</comment>
<dbReference type="NCBIfam" id="TIGR03723">
    <property type="entry name" value="T6A_TsaD_YgjD"/>
    <property type="match status" value="1"/>
</dbReference>
<comment type="cofactor">
    <cofactor evidence="8">
        <name>Fe(2+)</name>
        <dbReference type="ChEBI" id="CHEBI:29033"/>
    </cofactor>
    <text evidence="8">Binds 1 Fe(2+) ion per subunit.</text>
</comment>
<feature type="binding site" evidence="8">
    <location>
        <position position="186"/>
    </location>
    <ligand>
        <name>substrate</name>
    </ligand>
</feature>
<keyword evidence="5 8" id="KW-0408">Iron</keyword>
<dbReference type="Gene3D" id="3.30.420.40">
    <property type="match status" value="2"/>
</dbReference>
<organism evidence="10 11">
    <name type="scientific">Candidatus Woykebacteria bacterium RIFCSPLOWO2_01_FULL_41_12</name>
    <dbReference type="NCBI Taxonomy" id="1802604"/>
    <lineage>
        <taxon>Bacteria</taxon>
        <taxon>Candidatus Woykeibacteriota</taxon>
    </lineage>
</organism>
<feature type="binding site" evidence="8">
    <location>
        <position position="313"/>
    </location>
    <ligand>
        <name>Fe cation</name>
        <dbReference type="ChEBI" id="CHEBI:24875"/>
    </ligand>
</feature>
<dbReference type="CDD" id="cd24133">
    <property type="entry name" value="ASKHA_NBD_TsaD_bac"/>
    <property type="match status" value="1"/>
</dbReference>
<dbReference type="Pfam" id="PF00814">
    <property type="entry name" value="TsaD"/>
    <property type="match status" value="1"/>
</dbReference>
<dbReference type="NCBIfam" id="TIGR00329">
    <property type="entry name" value="gcp_kae1"/>
    <property type="match status" value="1"/>
</dbReference>
<comment type="catalytic activity">
    <reaction evidence="7 8">
        <text>L-threonylcarbamoyladenylate + adenosine(37) in tRNA = N(6)-L-threonylcarbamoyladenosine(37) in tRNA + AMP + H(+)</text>
        <dbReference type="Rhea" id="RHEA:37059"/>
        <dbReference type="Rhea" id="RHEA-COMP:10162"/>
        <dbReference type="Rhea" id="RHEA-COMP:10163"/>
        <dbReference type="ChEBI" id="CHEBI:15378"/>
        <dbReference type="ChEBI" id="CHEBI:73682"/>
        <dbReference type="ChEBI" id="CHEBI:74411"/>
        <dbReference type="ChEBI" id="CHEBI:74418"/>
        <dbReference type="ChEBI" id="CHEBI:456215"/>
        <dbReference type="EC" id="2.3.1.234"/>
    </reaction>
</comment>
<dbReference type="InterPro" id="IPR043129">
    <property type="entry name" value="ATPase_NBD"/>
</dbReference>
<dbReference type="PANTHER" id="PTHR11735:SF6">
    <property type="entry name" value="TRNA N6-ADENOSINE THREONYLCARBAMOYLTRANSFERASE, MITOCHONDRIAL"/>
    <property type="match status" value="1"/>
</dbReference>
<keyword evidence="2 8" id="KW-0808">Transferase</keyword>
<dbReference type="AlphaFoldDB" id="A0A1G1WVG0"/>
<dbReference type="InterPro" id="IPR017861">
    <property type="entry name" value="KAE1/TsaD"/>
</dbReference>
<proteinExistence type="inferred from homology"/>
<dbReference type="GO" id="GO:0005737">
    <property type="term" value="C:cytoplasm"/>
    <property type="evidence" value="ECO:0007669"/>
    <property type="project" value="UniProtKB-SubCell"/>
</dbReference>
<dbReference type="EMBL" id="MHDA01000030">
    <property type="protein sequence ID" value="OGY31561.1"/>
    <property type="molecule type" value="Genomic_DNA"/>
</dbReference>
<comment type="similarity">
    <text evidence="8">Belongs to the KAE1 / TsaD family.</text>
</comment>
<evidence type="ECO:0000256" key="2">
    <source>
        <dbReference type="ARBA" id="ARBA00022679"/>
    </source>
</evidence>
<dbReference type="PANTHER" id="PTHR11735">
    <property type="entry name" value="TRNA N6-ADENOSINE THREONYLCARBAMOYLTRANSFERASE"/>
    <property type="match status" value="1"/>
</dbReference>
<evidence type="ECO:0000256" key="5">
    <source>
        <dbReference type="ARBA" id="ARBA00023004"/>
    </source>
</evidence>
<dbReference type="PRINTS" id="PR00789">
    <property type="entry name" value="OSIALOPTASE"/>
</dbReference>
<dbReference type="GO" id="GO:0061711">
    <property type="term" value="F:tRNA N(6)-L-threonylcarbamoyladenine synthase activity"/>
    <property type="evidence" value="ECO:0007669"/>
    <property type="project" value="UniProtKB-EC"/>
</dbReference>
<feature type="binding site" evidence="8">
    <location>
        <position position="199"/>
    </location>
    <ligand>
        <name>substrate</name>
    </ligand>
</feature>
<dbReference type="InterPro" id="IPR022450">
    <property type="entry name" value="TsaD"/>
</dbReference>
<feature type="binding site" evidence="8">
    <location>
        <begin position="153"/>
        <end position="157"/>
    </location>
    <ligand>
        <name>substrate</name>
    </ligand>
</feature>
<evidence type="ECO:0000256" key="3">
    <source>
        <dbReference type="ARBA" id="ARBA00022694"/>
    </source>
</evidence>
<feature type="binding site" evidence="8">
    <location>
        <position position="133"/>
    </location>
    <ligand>
        <name>Fe cation</name>
        <dbReference type="ChEBI" id="CHEBI:24875"/>
    </ligand>
</feature>
<gene>
    <name evidence="8" type="primary">tsaD</name>
    <name evidence="10" type="ORF">A3A57_01655</name>
</gene>
<dbReference type="Proteomes" id="UP000179279">
    <property type="component" value="Unassembled WGS sequence"/>
</dbReference>
<evidence type="ECO:0000313" key="10">
    <source>
        <dbReference type="EMBL" id="OGY31561.1"/>
    </source>
</evidence>
<feature type="binding site" evidence="8">
    <location>
        <position position="129"/>
    </location>
    <ligand>
        <name>Fe cation</name>
        <dbReference type="ChEBI" id="CHEBI:24875"/>
    </ligand>
</feature>
<feature type="domain" description="Gcp-like" evidence="9">
    <location>
        <begin position="23"/>
        <end position="316"/>
    </location>
</feature>
<comment type="caution">
    <text evidence="8">Lacks conserved residue(s) required for the propagation of feature annotation.</text>
</comment>
<comment type="subcellular location">
    <subcellularLocation>
        <location evidence="8">Cytoplasm</location>
    </subcellularLocation>
</comment>
<feature type="binding site" evidence="8">
    <location>
        <position position="288"/>
    </location>
    <ligand>
        <name>substrate</name>
    </ligand>
</feature>
<sequence length="358" mass="38767">MKILGIETSCDETAAAVVENGRKILSNVLASSSSIQSKSGGIIPEIAAREHVTSILPVIKQALFQALLADKNTNFEDIDDAKLVAWARRNIDAIAVTAGPGLIGCLLVGVETAKALSYAWTKPIIPVVHTLAHLYSNWLVKKSPPKMPAVVLTVSGGHTDLLLMKNHGKFQILGSTRDDTAGEAFDKIARSLGLPFPGGPQIQKLAKSGDLKTLVLPRPLLNSNDLDFSFSGLKTAAIREIKTGRYKNDDLAASVQDAICDVLVRKTLRAVEKFKARTVLLAGGVAANTYLRDLLIKKSPVLVEVPPINLCTDNATFVASYAYFNYHPITWKKINAESDTFSTLEKYAMVETTKSKVR</sequence>
<evidence type="ECO:0000256" key="7">
    <source>
        <dbReference type="ARBA" id="ARBA00048117"/>
    </source>
</evidence>
<dbReference type="EC" id="2.3.1.234" evidence="8"/>
<dbReference type="FunFam" id="3.30.420.40:FF:000040">
    <property type="entry name" value="tRNA N6-adenosine threonylcarbamoyltransferase"/>
    <property type="match status" value="1"/>
</dbReference>
<dbReference type="GO" id="GO:0005506">
    <property type="term" value="F:iron ion binding"/>
    <property type="evidence" value="ECO:0007669"/>
    <property type="project" value="UniProtKB-UniRule"/>
</dbReference>
<keyword evidence="1 8" id="KW-0963">Cytoplasm</keyword>
<protein>
    <recommendedName>
        <fullName evidence="8">tRNA N6-adenosine threonylcarbamoyltransferase</fullName>
        <ecNumber evidence="8">2.3.1.234</ecNumber>
    </recommendedName>
    <alternativeName>
        <fullName evidence="8">N6-L-threonylcarbamoyladenine synthase</fullName>
        <shortName evidence="8">t(6)A synthase</shortName>
    </alternativeName>
    <alternativeName>
        <fullName evidence="8">t(6)A37 threonylcarbamoyladenosine biosynthesis protein TsaD</fullName>
    </alternativeName>
    <alternativeName>
        <fullName evidence="8">tRNA threonylcarbamoyladenosine biosynthesis protein TsaD</fullName>
    </alternativeName>
</protein>
<dbReference type="HAMAP" id="MF_01445">
    <property type="entry name" value="TsaD"/>
    <property type="match status" value="1"/>
</dbReference>
<dbReference type="SUPFAM" id="SSF53067">
    <property type="entry name" value="Actin-like ATPase domain"/>
    <property type="match status" value="1"/>
</dbReference>
<dbReference type="GO" id="GO:0002949">
    <property type="term" value="P:tRNA threonylcarbamoyladenosine modification"/>
    <property type="evidence" value="ECO:0007669"/>
    <property type="project" value="UniProtKB-UniRule"/>
</dbReference>
<accession>A0A1G1WVG0</accession>
<evidence type="ECO:0000256" key="8">
    <source>
        <dbReference type="HAMAP-Rule" id="MF_01445"/>
    </source>
</evidence>
<keyword evidence="4 8" id="KW-0479">Metal-binding</keyword>
<reference evidence="10 11" key="1">
    <citation type="journal article" date="2016" name="Nat. Commun.">
        <title>Thousands of microbial genomes shed light on interconnected biogeochemical processes in an aquifer system.</title>
        <authorList>
            <person name="Anantharaman K."/>
            <person name="Brown C.T."/>
            <person name="Hug L.A."/>
            <person name="Sharon I."/>
            <person name="Castelle C.J."/>
            <person name="Probst A.J."/>
            <person name="Thomas B.C."/>
            <person name="Singh A."/>
            <person name="Wilkins M.J."/>
            <person name="Karaoz U."/>
            <person name="Brodie E.L."/>
            <person name="Williams K.H."/>
            <person name="Hubbard S.S."/>
            <person name="Banfield J.F."/>
        </authorList>
    </citation>
    <scope>NUCLEOTIDE SEQUENCE [LARGE SCALE GENOMIC DNA]</scope>
</reference>
<evidence type="ECO:0000256" key="1">
    <source>
        <dbReference type="ARBA" id="ARBA00022490"/>
    </source>
</evidence>
<dbReference type="InterPro" id="IPR000905">
    <property type="entry name" value="Gcp-like_dom"/>
</dbReference>
<comment type="caution">
    <text evidence="10">The sequence shown here is derived from an EMBL/GenBank/DDBJ whole genome shotgun (WGS) entry which is preliminary data.</text>
</comment>